<sequence>MKKSQLLFLFVCLLIPSLSWGQVTGVTEVSLTFTPAGGGTPVVATATDNGQGLTPDGPINLVERTEYTLSIGMLAGTTDLIPAIQAEDTSYLFYFGWTDSVMASPAGDGNIDMRTDPMDYQDMDANMQPIGLSTLWEPDCGENALVGEFQVLLAYQMGTKTDMSCFYGWCSGF</sequence>
<keyword evidence="1" id="KW-0732">Signal</keyword>
<dbReference type="EMBL" id="RCBY01000434">
    <property type="protein sequence ID" value="RQH19816.1"/>
    <property type="molecule type" value="Genomic_DNA"/>
</dbReference>
<evidence type="ECO:0000256" key="1">
    <source>
        <dbReference type="SAM" id="SignalP"/>
    </source>
</evidence>
<feature type="chain" id="PRO_5018253766" evidence="1">
    <location>
        <begin position="22"/>
        <end position="173"/>
    </location>
</feature>
<dbReference type="OrthoDB" id="713689at2"/>
<name>A0A3N6R1H2_9CYAN</name>
<keyword evidence="3" id="KW-1185">Reference proteome</keyword>
<evidence type="ECO:0000313" key="3">
    <source>
        <dbReference type="Proteomes" id="UP000269154"/>
    </source>
</evidence>
<evidence type="ECO:0000313" key="2">
    <source>
        <dbReference type="EMBL" id="RQH19816.1"/>
    </source>
</evidence>
<gene>
    <name evidence="2" type="ORF">D5R40_32335</name>
</gene>
<dbReference type="Proteomes" id="UP000269154">
    <property type="component" value="Unassembled WGS sequence"/>
</dbReference>
<dbReference type="RefSeq" id="WP_124155767.1">
    <property type="nucleotide sequence ID" value="NZ_CAWOLW010000373.1"/>
</dbReference>
<organism evidence="2 3">
    <name type="scientific">Okeania hirsuta</name>
    <dbReference type="NCBI Taxonomy" id="1458930"/>
    <lineage>
        <taxon>Bacteria</taxon>
        <taxon>Bacillati</taxon>
        <taxon>Cyanobacteriota</taxon>
        <taxon>Cyanophyceae</taxon>
        <taxon>Oscillatoriophycideae</taxon>
        <taxon>Oscillatoriales</taxon>
        <taxon>Microcoleaceae</taxon>
        <taxon>Okeania</taxon>
    </lineage>
</organism>
<dbReference type="AlphaFoldDB" id="A0A3N6R1H2"/>
<protein>
    <submittedName>
        <fullName evidence="2">Uncharacterized protein</fullName>
    </submittedName>
</protein>
<accession>A0A3N6R1H2</accession>
<reference evidence="2 3" key="1">
    <citation type="journal article" date="2018" name="ACS Chem. Biol.">
        <title>Ketoreductase domain dysfunction expands chemodiversity: malyngamide biosynthesis in the cyanobacterium Okeania hirsuta.</title>
        <authorList>
            <person name="Moss N.A."/>
            <person name="Leao T."/>
            <person name="Rankin M."/>
            <person name="McCullough T.M."/>
            <person name="Qu P."/>
            <person name="Korobeynikov A."/>
            <person name="Smith J.L."/>
            <person name="Gerwick L."/>
            <person name="Gerwick W.H."/>
        </authorList>
    </citation>
    <scope>NUCLEOTIDE SEQUENCE [LARGE SCALE GENOMIC DNA]</scope>
    <source>
        <strain evidence="2 3">PAB10Feb10-1</strain>
    </source>
</reference>
<comment type="caution">
    <text evidence="2">The sequence shown here is derived from an EMBL/GenBank/DDBJ whole genome shotgun (WGS) entry which is preliminary data.</text>
</comment>
<feature type="signal peptide" evidence="1">
    <location>
        <begin position="1"/>
        <end position="21"/>
    </location>
</feature>
<proteinExistence type="predicted"/>